<feature type="compositionally biased region" description="Low complexity" evidence="2">
    <location>
        <begin position="143"/>
        <end position="197"/>
    </location>
</feature>
<feature type="domain" description="Zn(2)-C6 fungal-type" evidence="3">
    <location>
        <begin position="85"/>
        <end position="113"/>
    </location>
</feature>
<gene>
    <name evidence="4" type="ORF">SPSK_03074</name>
</gene>
<sequence>MGSTWQSLGKNVGKVDSVDSVDEQLLTRFVPALLSSPRFLDIDVSILQLTKHQQIPSLAYTNTHTHTHARLNIVNMVGVPGKFKGCETCRLRRVKCDNTRPYCKKCHDTGRECAGYDRETVFIIGTPQDGGRCSSHPPRVVKPKTPVTTAVNTPSNIGRSSTSVSSSSSSGAKSRSSPKSRSNSRSASVSRTTSNSPAAALSPTPSVPISIHEQQRYLSESFAPTLSGIMSPAKFDTAVIPIDSAMMTQRPNVGMLNGISAPDLVLIPPLRSAWHDSLLVASGGIVHQVQTAALYTQLQSIVRHKDDNETDGGFHLSPFPAYTPSSVRPPSGDSEFHLSSHCMVHLATGDNHRNFEARPAENICLFLYEVRRWGETDPDKWRGLSYGLCALELDDRLPEQWKDPAMQSSSVRRAGPARFATFPAHHSFARVYRPNAIWSALIFRQSTFLSDPEWTSAPWQAHPKSGLDRLLDIAALLPAVLSRADNVTAHQPTLGRRMMAQDVLANCLYVERVLEQWHASVQDLGMRGGSSVNGASTMSRAPTALDGSVDGGFQNGGTRTRASGHGAIGNWYWIADPEHTSVDAQIPFADTFAFRDTVTALMFIYYWATLVLLYPCVESLYEIIFQPVLDTFPSPYPNLPSNLQIPNGDPSVYYGPKEVRELAGNVCRGLDFALSTTLQPDLLSAPLFVVESFYHKMNATSGDGALELLWCESFRSRLAGKGQYIADVIQNRRWVDVGQF</sequence>
<dbReference type="InterPro" id="IPR053178">
    <property type="entry name" value="Osmoadaptation_assoc"/>
</dbReference>
<dbReference type="PANTHER" id="PTHR38111:SF9">
    <property type="entry name" value="ZN(2)-C6 FUNGAL-TYPE DOMAIN-CONTAINING PROTEIN"/>
    <property type="match status" value="1"/>
</dbReference>
<evidence type="ECO:0000313" key="5">
    <source>
        <dbReference type="Proteomes" id="UP000033710"/>
    </source>
</evidence>
<dbReference type="GO" id="GO:0000981">
    <property type="term" value="F:DNA-binding transcription factor activity, RNA polymerase II-specific"/>
    <property type="evidence" value="ECO:0007669"/>
    <property type="project" value="InterPro"/>
</dbReference>
<keyword evidence="1" id="KW-0539">Nucleus</keyword>
<dbReference type="CDD" id="cd00067">
    <property type="entry name" value="GAL4"/>
    <property type="match status" value="1"/>
</dbReference>
<evidence type="ECO:0000256" key="1">
    <source>
        <dbReference type="ARBA" id="ARBA00023242"/>
    </source>
</evidence>
<evidence type="ECO:0000313" key="4">
    <source>
        <dbReference type="EMBL" id="KJR82369.1"/>
    </source>
</evidence>
<dbReference type="Gene3D" id="4.10.240.10">
    <property type="entry name" value="Zn(2)-C6 fungal-type DNA-binding domain"/>
    <property type="match status" value="1"/>
</dbReference>
<organism evidence="4 5">
    <name type="scientific">Sporothrix schenckii 1099-18</name>
    <dbReference type="NCBI Taxonomy" id="1397361"/>
    <lineage>
        <taxon>Eukaryota</taxon>
        <taxon>Fungi</taxon>
        <taxon>Dikarya</taxon>
        <taxon>Ascomycota</taxon>
        <taxon>Pezizomycotina</taxon>
        <taxon>Sordariomycetes</taxon>
        <taxon>Sordariomycetidae</taxon>
        <taxon>Ophiostomatales</taxon>
        <taxon>Ophiostomataceae</taxon>
        <taxon>Sporothrix</taxon>
    </lineage>
</organism>
<dbReference type="KEGG" id="ssck:SPSK_03074"/>
<dbReference type="RefSeq" id="XP_016585045.1">
    <property type="nucleotide sequence ID" value="XM_016729917.1"/>
</dbReference>
<feature type="region of interest" description="Disordered" evidence="2">
    <location>
        <begin position="127"/>
        <end position="206"/>
    </location>
</feature>
<accession>A0A0F2LZU4</accession>
<dbReference type="GO" id="GO:0008270">
    <property type="term" value="F:zinc ion binding"/>
    <property type="evidence" value="ECO:0007669"/>
    <property type="project" value="InterPro"/>
</dbReference>
<dbReference type="PANTHER" id="PTHR38111">
    <property type="entry name" value="ZN(2)-C6 FUNGAL-TYPE DOMAIN-CONTAINING PROTEIN-RELATED"/>
    <property type="match status" value="1"/>
</dbReference>
<dbReference type="InterPro" id="IPR036864">
    <property type="entry name" value="Zn2-C6_fun-type_DNA-bd_sf"/>
</dbReference>
<protein>
    <recommendedName>
        <fullName evidence="3">Zn(2)-C6 fungal-type domain-containing protein</fullName>
    </recommendedName>
</protein>
<dbReference type="PROSITE" id="PS00463">
    <property type="entry name" value="ZN2_CY6_FUNGAL_1"/>
    <property type="match status" value="1"/>
</dbReference>
<dbReference type="AlphaFoldDB" id="A0A0F2LZU4"/>
<dbReference type="OrthoDB" id="3145928at2759"/>
<dbReference type="SUPFAM" id="SSF57701">
    <property type="entry name" value="Zn2/Cys6 DNA-binding domain"/>
    <property type="match status" value="1"/>
</dbReference>
<evidence type="ECO:0000256" key="2">
    <source>
        <dbReference type="SAM" id="MobiDB-lite"/>
    </source>
</evidence>
<proteinExistence type="predicted"/>
<dbReference type="VEuPathDB" id="FungiDB:SPSK_03074"/>
<dbReference type="Pfam" id="PF00172">
    <property type="entry name" value="Zn_clus"/>
    <property type="match status" value="1"/>
</dbReference>
<dbReference type="EMBL" id="AXCR01000010">
    <property type="protein sequence ID" value="KJR82369.1"/>
    <property type="molecule type" value="Genomic_DNA"/>
</dbReference>
<reference evidence="4 5" key="2">
    <citation type="journal article" date="2015" name="Eukaryot. Cell">
        <title>Asexual propagation of a virulent clone complex in a human and feline outbreak of sporotrichosis.</title>
        <authorList>
            <person name="Teixeira Mde M."/>
            <person name="Rodrigues A.M."/>
            <person name="Tsui C.K."/>
            <person name="de Almeida L.G."/>
            <person name="Van Diepeningen A.D."/>
            <person name="van den Ende B.G."/>
            <person name="Fernandes G.F."/>
            <person name="Kano R."/>
            <person name="Hamelin R.C."/>
            <person name="Lopes-Bezerra L.M."/>
            <person name="Vasconcelos A.T."/>
            <person name="de Hoog S."/>
            <person name="de Camargo Z.P."/>
            <person name="Felipe M.S."/>
        </authorList>
    </citation>
    <scope>NUCLEOTIDE SEQUENCE [LARGE SCALE GENOMIC DNA]</scope>
    <source>
        <strain evidence="4 5">1099-18</strain>
    </source>
</reference>
<dbReference type="Proteomes" id="UP000033710">
    <property type="component" value="Unassembled WGS sequence"/>
</dbReference>
<dbReference type="InterPro" id="IPR001138">
    <property type="entry name" value="Zn2Cys6_DnaBD"/>
</dbReference>
<dbReference type="GeneID" id="27665194"/>
<name>A0A0F2LZU4_SPOSC</name>
<evidence type="ECO:0000259" key="3">
    <source>
        <dbReference type="PROSITE" id="PS50048"/>
    </source>
</evidence>
<dbReference type="PROSITE" id="PS50048">
    <property type="entry name" value="ZN2_CY6_FUNGAL_2"/>
    <property type="match status" value="1"/>
</dbReference>
<comment type="caution">
    <text evidence="4">The sequence shown here is derived from an EMBL/GenBank/DDBJ whole genome shotgun (WGS) entry which is preliminary data.</text>
</comment>
<reference evidence="4 5" key="1">
    <citation type="journal article" date="2014" name="BMC Genomics">
        <title>Comparative genomics of the major fungal agents of human and animal Sporotrichosis: Sporothrix schenckii and Sporothrix brasiliensis.</title>
        <authorList>
            <person name="Teixeira M.M."/>
            <person name="de Almeida L.G."/>
            <person name="Kubitschek-Barreira P."/>
            <person name="Alves F.L."/>
            <person name="Kioshima E.S."/>
            <person name="Abadio A.K."/>
            <person name="Fernandes L."/>
            <person name="Derengowski L.S."/>
            <person name="Ferreira K.S."/>
            <person name="Souza R.C."/>
            <person name="Ruiz J.C."/>
            <person name="de Andrade N.C."/>
            <person name="Paes H.C."/>
            <person name="Nicola A.M."/>
            <person name="Albuquerque P."/>
            <person name="Gerber A.L."/>
            <person name="Martins V.P."/>
            <person name="Peconick L.D."/>
            <person name="Neto A.V."/>
            <person name="Chaucanez C.B."/>
            <person name="Silva P.A."/>
            <person name="Cunha O.L."/>
            <person name="de Oliveira F.F."/>
            <person name="dos Santos T.C."/>
            <person name="Barros A.L."/>
            <person name="Soares M.A."/>
            <person name="de Oliveira L.M."/>
            <person name="Marini M.M."/>
            <person name="Villalobos-Duno H."/>
            <person name="Cunha M.M."/>
            <person name="de Hoog S."/>
            <person name="da Silveira J.F."/>
            <person name="Henrissat B."/>
            <person name="Nino-Vega G.A."/>
            <person name="Cisalpino P.S."/>
            <person name="Mora-Montes H.M."/>
            <person name="Almeida S.R."/>
            <person name="Stajich J.E."/>
            <person name="Lopes-Bezerra L.M."/>
            <person name="Vasconcelos A.T."/>
            <person name="Felipe M.S."/>
        </authorList>
    </citation>
    <scope>NUCLEOTIDE SEQUENCE [LARGE SCALE GENOMIC DNA]</scope>
    <source>
        <strain evidence="4 5">1099-18</strain>
    </source>
</reference>
<dbReference type="SMART" id="SM00066">
    <property type="entry name" value="GAL4"/>
    <property type="match status" value="1"/>
</dbReference>